<keyword evidence="6 7" id="KW-0472">Membrane</keyword>
<dbReference type="InterPro" id="IPR051689">
    <property type="entry name" value="Sterol_desaturase/TMEM195"/>
</dbReference>
<keyword evidence="2 7" id="KW-0812">Transmembrane</keyword>
<evidence type="ECO:0000256" key="2">
    <source>
        <dbReference type="ARBA" id="ARBA00022692"/>
    </source>
</evidence>
<comment type="subcellular location">
    <subcellularLocation>
        <location evidence="1">Endomembrane system</location>
        <topology evidence="1">Multi-pass membrane protein</topology>
    </subcellularLocation>
</comment>
<feature type="transmembrane region" description="Helical" evidence="7">
    <location>
        <begin position="45"/>
        <end position="65"/>
    </location>
</feature>
<organism evidence="9 10">
    <name type="scientific">Leptospira tipperaryensis</name>
    <dbReference type="NCBI Taxonomy" id="2564040"/>
    <lineage>
        <taxon>Bacteria</taxon>
        <taxon>Pseudomonadati</taxon>
        <taxon>Spirochaetota</taxon>
        <taxon>Spirochaetia</taxon>
        <taxon>Leptospirales</taxon>
        <taxon>Leptospiraceae</taxon>
        <taxon>Leptospira</taxon>
    </lineage>
</organism>
<evidence type="ECO:0000256" key="6">
    <source>
        <dbReference type="ARBA" id="ARBA00023136"/>
    </source>
</evidence>
<evidence type="ECO:0000313" key="10">
    <source>
        <dbReference type="Proteomes" id="UP000094197"/>
    </source>
</evidence>
<evidence type="ECO:0000256" key="5">
    <source>
        <dbReference type="ARBA" id="ARBA00023098"/>
    </source>
</evidence>
<dbReference type="Proteomes" id="UP000094197">
    <property type="component" value="Chromosome 1"/>
</dbReference>
<dbReference type="GO" id="GO:0008610">
    <property type="term" value="P:lipid biosynthetic process"/>
    <property type="evidence" value="ECO:0007669"/>
    <property type="project" value="InterPro"/>
</dbReference>
<keyword evidence="3 7" id="KW-1133">Transmembrane helix</keyword>
<evidence type="ECO:0000256" key="1">
    <source>
        <dbReference type="ARBA" id="ARBA00004127"/>
    </source>
</evidence>
<name>A0A1D7V1G7_9LEPT</name>
<dbReference type="KEGG" id="laj:A0128_18685"/>
<dbReference type="InterPro" id="IPR006694">
    <property type="entry name" value="Fatty_acid_hydroxylase"/>
</dbReference>
<accession>A0A1D7V1G7</accession>
<dbReference type="GO" id="GO:0050479">
    <property type="term" value="F:glyceryl-ether monooxygenase activity"/>
    <property type="evidence" value="ECO:0007669"/>
    <property type="project" value="TreeGrafter"/>
</dbReference>
<gene>
    <name evidence="9" type="ORF">A0128_18685</name>
</gene>
<dbReference type="EMBL" id="CP015217">
    <property type="protein sequence ID" value="AOP35687.1"/>
    <property type="molecule type" value="Genomic_DNA"/>
</dbReference>
<dbReference type="GO" id="GO:0016020">
    <property type="term" value="C:membrane"/>
    <property type="evidence" value="ECO:0007669"/>
    <property type="project" value="GOC"/>
</dbReference>
<sequence>MEKNLIELITPVFFVLLIAELITGYVIKRPVYRFKDSVSNLTAGIYMQVFTVFVTVVLLSFYAWVYKNFGIFRISETSVFGWIACYVLADFCYYWYHRLGHEVNIFWASHVAHHQSEDYNYTVALRQGMFQNLFSLPFYLPLAIIGFSPMMFVICIQVNFAYQFWIHTRLIGKLGIFEYIFNTPSQHRVHHARNPKYIDKNYAGTFSIWDRMLGTFIEEEDEPIYGIVKPLQTWSPIHAQIHHFEDLAKISWKTKSWKDKILVWLKPPGWMPADVGKFISPPEIDKKTYKKFNTEIPAALMTYSAVQFAFGIGASMIYIEFKKELPLFEMLVLGFYVLWTFWNISAIFETKTSGMISEIVRMSSIVAISFLFPMDFTGVEKLRMVLSQEWIVALPRILQIGSIVSLTVLGSFLLSQKRFFSVEGQKPQPQNTF</sequence>
<evidence type="ECO:0000256" key="3">
    <source>
        <dbReference type="ARBA" id="ARBA00022989"/>
    </source>
</evidence>
<evidence type="ECO:0000313" key="9">
    <source>
        <dbReference type="EMBL" id="AOP35687.1"/>
    </source>
</evidence>
<evidence type="ECO:0000256" key="7">
    <source>
        <dbReference type="SAM" id="Phobius"/>
    </source>
</evidence>
<dbReference type="OrthoDB" id="9770329at2"/>
<feature type="transmembrane region" description="Helical" evidence="7">
    <location>
        <begin position="325"/>
        <end position="347"/>
    </location>
</feature>
<dbReference type="GO" id="GO:0005506">
    <property type="term" value="F:iron ion binding"/>
    <property type="evidence" value="ECO:0007669"/>
    <property type="project" value="InterPro"/>
</dbReference>
<feature type="transmembrane region" description="Helical" evidence="7">
    <location>
        <begin position="296"/>
        <end position="319"/>
    </location>
</feature>
<dbReference type="RefSeq" id="WP_069608888.1">
    <property type="nucleotide sequence ID" value="NZ_CP015217.1"/>
</dbReference>
<dbReference type="PANTHER" id="PTHR21624">
    <property type="entry name" value="STEROL DESATURASE-RELATED PROTEIN"/>
    <property type="match status" value="1"/>
</dbReference>
<reference evidence="9 10" key="1">
    <citation type="submission" date="2016-04" db="EMBL/GenBank/DDBJ databases">
        <title>Complete genome seqeunce of Leptospira alstonii serovar Room22.</title>
        <authorList>
            <person name="Nally J.E."/>
            <person name="Bayles D.O."/>
            <person name="Hurley D."/>
            <person name="Fanning S."/>
            <person name="McMahon B.J."/>
            <person name="Arent Z."/>
        </authorList>
    </citation>
    <scope>NUCLEOTIDE SEQUENCE [LARGE SCALE GENOMIC DNA]</scope>
    <source>
        <strain evidence="9 10">GWTS #1</strain>
    </source>
</reference>
<dbReference type="GO" id="GO:0012505">
    <property type="term" value="C:endomembrane system"/>
    <property type="evidence" value="ECO:0007669"/>
    <property type="project" value="UniProtKB-SubCell"/>
</dbReference>
<dbReference type="GO" id="GO:0006643">
    <property type="term" value="P:membrane lipid metabolic process"/>
    <property type="evidence" value="ECO:0007669"/>
    <property type="project" value="TreeGrafter"/>
</dbReference>
<feature type="transmembrane region" description="Helical" evidence="7">
    <location>
        <begin position="359"/>
        <end position="376"/>
    </location>
</feature>
<dbReference type="AlphaFoldDB" id="A0A1D7V1G7"/>
<evidence type="ECO:0000256" key="4">
    <source>
        <dbReference type="ARBA" id="ARBA00023002"/>
    </source>
</evidence>
<keyword evidence="10" id="KW-1185">Reference proteome</keyword>
<feature type="transmembrane region" description="Helical" evidence="7">
    <location>
        <begin position="138"/>
        <end position="162"/>
    </location>
</feature>
<dbReference type="Pfam" id="PF04116">
    <property type="entry name" value="FA_hydroxylase"/>
    <property type="match status" value="1"/>
</dbReference>
<keyword evidence="4" id="KW-0560">Oxidoreductase</keyword>
<keyword evidence="5" id="KW-0443">Lipid metabolism</keyword>
<protein>
    <submittedName>
        <fullName evidence="9">Sterol desaturase</fullName>
    </submittedName>
</protein>
<feature type="transmembrane region" description="Helical" evidence="7">
    <location>
        <begin position="396"/>
        <end position="414"/>
    </location>
</feature>
<feature type="transmembrane region" description="Helical" evidence="7">
    <location>
        <begin position="5"/>
        <end position="25"/>
    </location>
</feature>
<feature type="transmembrane region" description="Helical" evidence="7">
    <location>
        <begin position="77"/>
        <end position="96"/>
    </location>
</feature>
<evidence type="ECO:0000259" key="8">
    <source>
        <dbReference type="Pfam" id="PF04116"/>
    </source>
</evidence>
<feature type="domain" description="Fatty acid hydroxylase" evidence="8">
    <location>
        <begin position="82"/>
        <end position="215"/>
    </location>
</feature>
<dbReference type="PANTHER" id="PTHR21624:SF1">
    <property type="entry name" value="ALKYLGLYCEROL MONOOXYGENASE"/>
    <property type="match status" value="1"/>
</dbReference>
<proteinExistence type="predicted"/>